<dbReference type="PANTHER" id="PTHR31751:SF42">
    <property type="entry name" value="PROTEIN CBG10204"/>
    <property type="match status" value="1"/>
</dbReference>
<protein>
    <recommendedName>
        <fullName evidence="3">Transposase</fullName>
    </recommendedName>
</protein>
<dbReference type="Proteomes" id="UP001217089">
    <property type="component" value="Unassembled WGS sequence"/>
</dbReference>
<proteinExistence type="predicted"/>
<keyword evidence="2" id="KW-1185">Reference proteome</keyword>
<dbReference type="EMBL" id="JARBDR010000657">
    <property type="protein sequence ID" value="KAJ8309514.1"/>
    <property type="molecule type" value="Genomic_DNA"/>
</dbReference>
<sequence>MSLELTDNILNDEIDDSVSNLHDSEGNASKYIVYQSYLLELFHNCPRCADPTSCIIKHIRGSMLCVQQDCIQCNFHRVWYSQPMIGSIPAGNLAISHALLFSTRRIKEPLCIGRDGRFDSMGHSAKYRSYSAINLESGIIFDVQLVHSNEVKSSLHLEKEGLDRSVSLLKSNGLIIGKIVTDRYVRVKKWVRENLPETKHCVDVWHVAKEEARQIILRKGQWIKSLTDHLYWVAASTPSGHKDQMWEKWTSVGNHI</sequence>
<evidence type="ECO:0008006" key="3">
    <source>
        <dbReference type="Google" id="ProtNLM"/>
    </source>
</evidence>
<name>A0ABQ9EWE5_TEGGR</name>
<evidence type="ECO:0000313" key="1">
    <source>
        <dbReference type="EMBL" id="KAJ8309514.1"/>
    </source>
</evidence>
<organism evidence="1 2">
    <name type="scientific">Tegillarca granosa</name>
    <name type="common">Malaysian cockle</name>
    <name type="synonym">Anadara granosa</name>
    <dbReference type="NCBI Taxonomy" id="220873"/>
    <lineage>
        <taxon>Eukaryota</taxon>
        <taxon>Metazoa</taxon>
        <taxon>Spiralia</taxon>
        <taxon>Lophotrochozoa</taxon>
        <taxon>Mollusca</taxon>
        <taxon>Bivalvia</taxon>
        <taxon>Autobranchia</taxon>
        <taxon>Pteriomorphia</taxon>
        <taxon>Arcoida</taxon>
        <taxon>Arcoidea</taxon>
        <taxon>Arcidae</taxon>
        <taxon>Tegillarca</taxon>
    </lineage>
</organism>
<reference evidence="1 2" key="1">
    <citation type="submission" date="2022-12" db="EMBL/GenBank/DDBJ databases">
        <title>Chromosome-level genome of Tegillarca granosa.</title>
        <authorList>
            <person name="Kim J."/>
        </authorList>
    </citation>
    <scope>NUCLEOTIDE SEQUENCE [LARGE SCALE GENOMIC DNA]</scope>
    <source>
        <strain evidence="1">Teg-2019</strain>
        <tissue evidence="1">Adductor muscle</tissue>
    </source>
</reference>
<accession>A0ABQ9EWE5</accession>
<comment type="caution">
    <text evidence="1">The sequence shown here is derived from an EMBL/GenBank/DDBJ whole genome shotgun (WGS) entry which is preliminary data.</text>
</comment>
<dbReference type="PANTHER" id="PTHR31751">
    <property type="entry name" value="SI:CH211-108C17.2-RELATED-RELATED"/>
    <property type="match status" value="1"/>
</dbReference>
<evidence type="ECO:0000313" key="2">
    <source>
        <dbReference type="Proteomes" id="UP001217089"/>
    </source>
</evidence>
<gene>
    <name evidence="1" type="ORF">KUTeg_014388</name>
</gene>